<keyword evidence="2" id="KW-0503">Monooxygenase</keyword>
<evidence type="ECO:0000259" key="1">
    <source>
        <dbReference type="PROSITE" id="PS51725"/>
    </source>
</evidence>
<dbReference type="PROSITE" id="PS51725">
    <property type="entry name" value="ABM"/>
    <property type="match status" value="1"/>
</dbReference>
<reference evidence="2 3" key="1">
    <citation type="submission" date="2022-04" db="EMBL/GenBank/DDBJ databases">
        <title>Positive selection, recombination, and allopatry shape intraspecific diversity of widespread and dominant cyanobacteria.</title>
        <authorList>
            <person name="Wei J."/>
            <person name="Shu W."/>
            <person name="Hu C."/>
        </authorList>
    </citation>
    <scope>NUCLEOTIDE SEQUENCE [LARGE SCALE GENOMIC DNA]</scope>
    <source>
        <strain evidence="2 3">GB2-A5</strain>
    </source>
</reference>
<dbReference type="SUPFAM" id="SSF54909">
    <property type="entry name" value="Dimeric alpha+beta barrel"/>
    <property type="match status" value="2"/>
</dbReference>
<dbReference type="EMBL" id="JAMPKK010000004">
    <property type="protein sequence ID" value="MEP0863533.1"/>
    <property type="molecule type" value="Genomic_DNA"/>
</dbReference>
<organism evidence="2 3">
    <name type="scientific">Funiculus sociatus GB2-A5</name>
    <dbReference type="NCBI Taxonomy" id="2933946"/>
    <lineage>
        <taxon>Bacteria</taxon>
        <taxon>Bacillati</taxon>
        <taxon>Cyanobacteriota</taxon>
        <taxon>Cyanophyceae</taxon>
        <taxon>Coleofasciculales</taxon>
        <taxon>Coleofasciculaceae</taxon>
        <taxon>Funiculus</taxon>
    </lineage>
</organism>
<dbReference type="InterPro" id="IPR011008">
    <property type="entry name" value="Dimeric_a/b-barrel"/>
</dbReference>
<dbReference type="Pfam" id="PF03992">
    <property type="entry name" value="ABM"/>
    <property type="match status" value="1"/>
</dbReference>
<dbReference type="RefSeq" id="WP_190422122.1">
    <property type="nucleotide sequence ID" value="NZ_JAMPKK010000004.1"/>
</dbReference>
<keyword evidence="3" id="KW-1185">Reference proteome</keyword>
<name>A0ABV0JJB1_9CYAN</name>
<sequence length="212" mass="24516">MPTIAKNNDVITVIIIFEVEPERQQELIDTIGEFLETAVKNQPGFVSSSLHKSIDGVRVMNYAQWKTLEDYQAFVNNSEVQAVGKKLFQFKIHESHVYEVVVSLPDDAELKITKGGLIHLAEFRVKPENQMRLVELEREYLPLGLQNPGLLSGNFHRSLDGVHNVNYGQWRSFEYFEELLKDPKYKPLSEYWQGLAENEFHLYEVVFTEPAD</sequence>
<dbReference type="Proteomes" id="UP001442494">
    <property type="component" value="Unassembled WGS sequence"/>
</dbReference>
<feature type="domain" description="ABM" evidence="1">
    <location>
        <begin position="11"/>
        <end position="100"/>
    </location>
</feature>
<dbReference type="Gene3D" id="3.30.70.100">
    <property type="match status" value="2"/>
</dbReference>
<gene>
    <name evidence="2" type="ORF">NDI37_03520</name>
</gene>
<keyword evidence="2" id="KW-0560">Oxidoreductase</keyword>
<dbReference type="GO" id="GO:0004497">
    <property type="term" value="F:monooxygenase activity"/>
    <property type="evidence" value="ECO:0007669"/>
    <property type="project" value="UniProtKB-KW"/>
</dbReference>
<comment type="caution">
    <text evidence="2">The sequence shown here is derived from an EMBL/GenBank/DDBJ whole genome shotgun (WGS) entry which is preliminary data.</text>
</comment>
<dbReference type="InterPro" id="IPR007138">
    <property type="entry name" value="ABM_dom"/>
</dbReference>
<proteinExistence type="predicted"/>
<protein>
    <submittedName>
        <fullName evidence="2">Antibiotic biosynthesis monooxygenase</fullName>
    </submittedName>
</protein>
<evidence type="ECO:0000313" key="3">
    <source>
        <dbReference type="Proteomes" id="UP001442494"/>
    </source>
</evidence>
<accession>A0ABV0JJB1</accession>
<evidence type="ECO:0000313" key="2">
    <source>
        <dbReference type="EMBL" id="MEP0863533.1"/>
    </source>
</evidence>